<evidence type="ECO:0000313" key="3">
    <source>
        <dbReference type="EMBL" id="ALL69665.1"/>
    </source>
</evidence>
<dbReference type="GeneID" id="69973212"/>
<keyword evidence="3" id="KW-0614">Plasmid</keyword>
<protein>
    <submittedName>
        <fullName evidence="3">Phasin protein</fullName>
    </submittedName>
</protein>
<sequence length="175" mass="18639">MNTRNSVGVISAWEPGISALHAWANPFVREVQSIVALNLQTISQLNGEALKTMSMVGNARTLDAWAAVQWSAVNNGVSLFAEYGHELGRIVSQLNVALQEVGQTQAKKNDIQLRCAVDAFQSRTQAAASAMTSAVATALSTAPTPEALAQQQTEEAIARAARTEADTRPHKAVVD</sequence>
<proteinExistence type="predicted"/>
<dbReference type="KEGG" id="bcai:K788_0006259"/>
<evidence type="ECO:0000313" key="4">
    <source>
        <dbReference type="Proteomes" id="UP000019146"/>
    </source>
</evidence>
<dbReference type="Proteomes" id="UP000019146">
    <property type="component" value="Plasmid unnamed"/>
</dbReference>
<dbReference type="AlphaFoldDB" id="A0A0P0RLH5"/>
<dbReference type="InterPro" id="IPR018968">
    <property type="entry name" value="Phasin"/>
</dbReference>
<gene>
    <name evidence="3" type="ORF">K788_0006259</name>
</gene>
<name>A0A0P0RLH5_9BURK</name>
<evidence type="ECO:0000256" key="1">
    <source>
        <dbReference type="SAM" id="MobiDB-lite"/>
    </source>
</evidence>
<geneLocation type="plasmid" evidence="4"/>
<organism evidence="3 4">
    <name type="scientific">Paraburkholderia caribensis MBA4</name>
    <dbReference type="NCBI Taxonomy" id="1323664"/>
    <lineage>
        <taxon>Bacteria</taxon>
        <taxon>Pseudomonadati</taxon>
        <taxon>Pseudomonadota</taxon>
        <taxon>Betaproteobacteria</taxon>
        <taxon>Burkholderiales</taxon>
        <taxon>Burkholderiaceae</taxon>
        <taxon>Paraburkholderia</taxon>
    </lineage>
</organism>
<accession>A0A0P0RLH5</accession>
<reference evidence="3 4" key="1">
    <citation type="journal article" date="2014" name="Genome Announc.">
        <title>Draft Genome Sequence of the Haloacid-Degrading Burkholderia caribensis Strain MBA4.</title>
        <authorList>
            <person name="Pan Y."/>
            <person name="Kong K.F."/>
            <person name="Tsang J.S."/>
        </authorList>
    </citation>
    <scope>NUCLEOTIDE SEQUENCE [LARGE SCALE GENOMIC DNA]</scope>
    <source>
        <strain evidence="3 4">MBA4</strain>
        <plasmid evidence="4">Plasmid</plasmid>
    </source>
</reference>
<feature type="compositionally biased region" description="Basic and acidic residues" evidence="1">
    <location>
        <begin position="161"/>
        <end position="175"/>
    </location>
</feature>
<dbReference type="EMBL" id="CP012748">
    <property type="protein sequence ID" value="ALL69665.1"/>
    <property type="molecule type" value="Genomic_DNA"/>
</dbReference>
<evidence type="ECO:0000259" key="2">
    <source>
        <dbReference type="Pfam" id="PF09361"/>
    </source>
</evidence>
<dbReference type="Pfam" id="PF09361">
    <property type="entry name" value="Phasin_2"/>
    <property type="match status" value="1"/>
</dbReference>
<dbReference type="RefSeq" id="WP_035995567.1">
    <property type="nucleotide sequence ID" value="NZ_CP012748.1"/>
</dbReference>
<feature type="domain" description="Phasin" evidence="2">
    <location>
        <begin position="17"/>
        <end position="105"/>
    </location>
</feature>
<feature type="region of interest" description="Disordered" evidence="1">
    <location>
        <begin position="154"/>
        <end position="175"/>
    </location>
</feature>